<reference evidence="3" key="1">
    <citation type="submission" date="2008-12" db="EMBL/GenBank/DDBJ databases">
        <title>Annotation of Streptomyces ghanaensis ATCC 14672.</title>
        <authorList>
            <consortium name="The Broad Institute Genome Sequencing Platform"/>
            <consortium name="Broad Institute Microbial Sequencing Center"/>
            <person name="Fischbach M."/>
            <person name="Ward D."/>
            <person name="Young S."/>
            <person name="Kodira C.D."/>
            <person name="Zeng Q."/>
            <person name="Koehrsen M."/>
            <person name="Godfrey P."/>
            <person name="Alvarado L."/>
            <person name="Berlin A.M."/>
            <person name="Borenstein D."/>
            <person name="Chen Z."/>
            <person name="Engels R."/>
            <person name="Freedman E."/>
            <person name="Gellesch M."/>
            <person name="Goldberg J."/>
            <person name="Griggs A."/>
            <person name="Gujja S."/>
            <person name="Heiman D.I."/>
            <person name="Hepburn T.A."/>
            <person name="Howarth C."/>
            <person name="Jen D."/>
            <person name="Larson L."/>
            <person name="Lewis B."/>
            <person name="Mehta T."/>
            <person name="Park D."/>
            <person name="Pearson M."/>
            <person name="Roberts A."/>
            <person name="Saif S."/>
            <person name="Shea T.D."/>
            <person name="Shenoy N."/>
            <person name="Sisk P."/>
            <person name="Stolte C."/>
            <person name="Sykes S.N."/>
            <person name="Walk T."/>
            <person name="White J."/>
            <person name="Yandava C."/>
            <person name="Straight P."/>
            <person name="Clardy J."/>
            <person name="Hung D."/>
            <person name="Kolter R."/>
            <person name="Mekalanos J."/>
            <person name="Walker S."/>
            <person name="Walsh C.T."/>
            <person name="Wieland B.L.C."/>
            <person name="Ilzarbe M."/>
            <person name="Galagan J."/>
            <person name="Nusbaum C."/>
            <person name="Birren B."/>
        </authorList>
    </citation>
    <scope>NUCLEOTIDE SEQUENCE [LARGE SCALE GENOMIC DNA]</scope>
    <source>
        <strain evidence="3">ATCC 14672 / DSM 40746 / JCM 4963 / KCTC 9882 / NRRL B-12104 / FH 1290</strain>
    </source>
</reference>
<organism evidence="2 3">
    <name type="scientific">Streptomyces viridosporus (strain ATCC 14672 / DSM 40746 / JCM 4963 / KCTC 9882 / NRRL B-12104 / FH 1290)</name>
    <name type="common">Streptomyces ghanaensis</name>
    <dbReference type="NCBI Taxonomy" id="566461"/>
    <lineage>
        <taxon>Bacteria</taxon>
        <taxon>Bacillati</taxon>
        <taxon>Actinomycetota</taxon>
        <taxon>Actinomycetes</taxon>
        <taxon>Kitasatosporales</taxon>
        <taxon>Streptomycetaceae</taxon>
        <taxon>Streptomyces</taxon>
    </lineage>
</organism>
<proteinExistence type="predicted"/>
<sequence>MEAGTTAGYPRNNRRSAQRTLGITKGPAARDRSLSDKGSGPDDTGDAQPG</sequence>
<evidence type="ECO:0000256" key="1">
    <source>
        <dbReference type="SAM" id="MobiDB-lite"/>
    </source>
</evidence>
<dbReference type="EMBL" id="DS999641">
    <property type="protein sequence ID" value="EFE71853.2"/>
    <property type="molecule type" value="Genomic_DNA"/>
</dbReference>
<evidence type="ECO:0000313" key="3">
    <source>
        <dbReference type="Proteomes" id="UP000003824"/>
    </source>
</evidence>
<dbReference type="Proteomes" id="UP000003824">
    <property type="component" value="Unassembled WGS sequence"/>
</dbReference>
<name>D6A727_STRV1</name>
<feature type="region of interest" description="Disordered" evidence="1">
    <location>
        <begin position="1"/>
        <end position="50"/>
    </location>
</feature>
<protein>
    <submittedName>
        <fullName evidence="2">Predicted protein</fullName>
    </submittedName>
</protein>
<gene>
    <name evidence="2" type="ORF">SSFG_07089</name>
</gene>
<accession>D6A727</accession>
<evidence type="ECO:0000313" key="2">
    <source>
        <dbReference type="EMBL" id="EFE71853.2"/>
    </source>
</evidence>
<dbReference type="AlphaFoldDB" id="D6A727"/>